<keyword evidence="4" id="KW-1185">Reference proteome</keyword>
<reference evidence="3 4" key="3">
    <citation type="journal article" date="2017" name="G3 (Bethesda)">
        <title>Comparative analysis highlights variable genome content of wheat rusts and divergence of the mating loci.</title>
        <authorList>
            <person name="Cuomo C.A."/>
            <person name="Bakkeren G."/>
            <person name="Khalil H.B."/>
            <person name="Panwar V."/>
            <person name="Joly D."/>
            <person name="Linning R."/>
            <person name="Sakthikumar S."/>
            <person name="Song X."/>
            <person name="Adiconis X."/>
            <person name="Fan L."/>
            <person name="Goldberg J.M."/>
            <person name="Levin J.Z."/>
            <person name="Young S."/>
            <person name="Zeng Q."/>
            <person name="Anikster Y."/>
            <person name="Bruce M."/>
            <person name="Wang M."/>
            <person name="Yin C."/>
            <person name="McCallum B."/>
            <person name="Szabo L.J."/>
            <person name="Hulbert S."/>
            <person name="Chen X."/>
            <person name="Fellers J.P."/>
        </authorList>
    </citation>
    <scope>NUCLEOTIDE SEQUENCE</scope>
    <source>
        <strain evidence="4">Isolate 1-1 / race 1 (BBBD)</strain>
        <strain evidence="3">isolate 1-1 / race 1 (BBBD)</strain>
    </source>
</reference>
<dbReference type="AlphaFoldDB" id="A0A180G307"/>
<dbReference type="EMBL" id="ADAS02000598">
    <property type="protein sequence ID" value="OAV87085.1"/>
    <property type="molecule type" value="Genomic_DNA"/>
</dbReference>
<evidence type="ECO:0000313" key="3">
    <source>
        <dbReference type="EnsemblFungi" id="PTTG_29582-t43_1-p1"/>
    </source>
</evidence>
<dbReference type="EnsemblFungi" id="PTTG_29582-t43_1">
    <property type="protein sequence ID" value="PTTG_29582-t43_1-p1"/>
    <property type="gene ID" value="PTTG_29582"/>
</dbReference>
<gene>
    <name evidence="2" type="ORF">PTTG_29582</name>
</gene>
<dbReference type="VEuPathDB" id="FungiDB:PTTG_29582"/>
<reference evidence="3" key="4">
    <citation type="submission" date="2025-05" db="UniProtKB">
        <authorList>
            <consortium name="EnsemblFungi"/>
        </authorList>
    </citation>
    <scope>IDENTIFICATION</scope>
    <source>
        <strain evidence="3">isolate 1-1 / race 1 (BBBD)</strain>
    </source>
</reference>
<sequence length="63" mass="6557">MVSFSAIARTPLAVLCLVFVAIYSAHGTVIDQGLSQKCYGGACRMRIGAGPSRGCQAVYGCVM</sequence>
<evidence type="ECO:0000256" key="1">
    <source>
        <dbReference type="SAM" id="SignalP"/>
    </source>
</evidence>
<accession>A0A180G307</accession>
<evidence type="ECO:0000313" key="2">
    <source>
        <dbReference type="EMBL" id="OAV87085.1"/>
    </source>
</evidence>
<evidence type="ECO:0000313" key="4">
    <source>
        <dbReference type="Proteomes" id="UP000005240"/>
    </source>
</evidence>
<proteinExistence type="predicted"/>
<reference evidence="2" key="1">
    <citation type="submission" date="2009-11" db="EMBL/GenBank/DDBJ databases">
        <authorList>
            <consortium name="The Broad Institute Genome Sequencing Platform"/>
            <person name="Ward D."/>
            <person name="Feldgarden M."/>
            <person name="Earl A."/>
            <person name="Young S.K."/>
            <person name="Zeng Q."/>
            <person name="Koehrsen M."/>
            <person name="Alvarado L."/>
            <person name="Berlin A."/>
            <person name="Bochicchio J."/>
            <person name="Borenstein D."/>
            <person name="Chapman S.B."/>
            <person name="Chen Z."/>
            <person name="Engels R."/>
            <person name="Freedman E."/>
            <person name="Gellesch M."/>
            <person name="Goldberg J."/>
            <person name="Griggs A."/>
            <person name="Gujja S."/>
            <person name="Heilman E."/>
            <person name="Heiman D."/>
            <person name="Hepburn T."/>
            <person name="Howarth C."/>
            <person name="Jen D."/>
            <person name="Larson L."/>
            <person name="Lewis B."/>
            <person name="Mehta T."/>
            <person name="Park D."/>
            <person name="Pearson M."/>
            <person name="Roberts A."/>
            <person name="Saif S."/>
            <person name="Shea T."/>
            <person name="Shenoy N."/>
            <person name="Sisk P."/>
            <person name="Stolte C."/>
            <person name="Sykes S."/>
            <person name="Thomson T."/>
            <person name="Walk T."/>
            <person name="White J."/>
            <person name="Yandava C."/>
            <person name="Izard J."/>
            <person name="Baranova O.V."/>
            <person name="Blanton J.M."/>
            <person name="Tanner A.C."/>
            <person name="Dewhirst F.E."/>
            <person name="Haas B."/>
            <person name="Nusbaum C."/>
            <person name="Birren B."/>
        </authorList>
    </citation>
    <scope>NUCLEOTIDE SEQUENCE [LARGE SCALE GENOMIC DNA]</scope>
    <source>
        <strain evidence="2">1-1 BBBD Race 1</strain>
    </source>
</reference>
<keyword evidence="1" id="KW-0732">Signal</keyword>
<organism evidence="2">
    <name type="scientific">Puccinia triticina (isolate 1-1 / race 1 (BBBD))</name>
    <name type="common">Brown leaf rust fungus</name>
    <dbReference type="NCBI Taxonomy" id="630390"/>
    <lineage>
        <taxon>Eukaryota</taxon>
        <taxon>Fungi</taxon>
        <taxon>Dikarya</taxon>
        <taxon>Basidiomycota</taxon>
        <taxon>Pucciniomycotina</taxon>
        <taxon>Pucciniomycetes</taxon>
        <taxon>Pucciniales</taxon>
        <taxon>Pucciniaceae</taxon>
        <taxon>Puccinia</taxon>
    </lineage>
</organism>
<dbReference type="Proteomes" id="UP000005240">
    <property type="component" value="Unassembled WGS sequence"/>
</dbReference>
<feature type="chain" id="PRO_5008109525" evidence="1">
    <location>
        <begin position="28"/>
        <end position="63"/>
    </location>
</feature>
<feature type="signal peptide" evidence="1">
    <location>
        <begin position="1"/>
        <end position="27"/>
    </location>
</feature>
<protein>
    <submittedName>
        <fullName evidence="2 3">Uncharacterized protein</fullName>
    </submittedName>
</protein>
<reference evidence="2" key="2">
    <citation type="submission" date="2016-05" db="EMBL/GenBank/DDBJ databases">
        <title>Comparative analysis highlights variable genome content of wheat rusts and divergence of the mating loci.</title>
        <authorList>
            <person name="Cuomo C.A."/>
            <person name="Bakkeren G."/>
            <person name="Szabo L."/>
            <person name="Khalil H."/>
            <person name="Joly D."/>
            <person name="Goldberg J."/>
            <person name="Young S."/>
            <person name="Zeng Q."/>
            <person name="Fellers J."/>
        </authorList>
    </citation>
    <scope>NUCLEOTIDE SEQUENCE [LARGE SCALE GENOMIC DNA]</scope>
    <source>
        <strain evidence="2">1-1 BBBD Race 1</strain>
    </source>
</reference>
<name>A0A180G307_PUCT1</name>